<keyword evidence="2" id="KW-1185">Reference proteome</keyword>
<gene>
    <name evidence="1" type="ORF">K402DRAFT_394729</name>
</gene>
<feature type="non-terminal residue" evidence="1">
    <location>
        <position position="1"/>
    </location>
</feature>
<reference evidence="1" key="1">
    <citation type="journal article" date="2020" name="Stud. Mycol.">
        <title>101 Dothideomycetes genomes: a test case for predicting lifestyles and emergence of pathogens.</title>
        <authorList>
            <person name="Haridas S."/>
            <person name="Albert R."/>
            <person name="Binder M."/>
            <person name="Bloem J."/>
            <person name="Labutti K."/>
            <person name="Salamov A."/>
            <person name="Andreopoulos B."/>
            <person name="Baker S."/>
            <person name="Barry K."/>
            <person name="Bills G."/>
            <person name="Bluhm B."/>
            <person name="Cannon C."/>
            <person name="Castanera R."/>
            <person name="Culley D."/>
            <person name="Daum C."/>
            <person name="Ezra D."/>
            <person name="Gonzalez J."/>
            <person name="Henrissat B."/>
            <person name="Kuo A."/>
            <person name="Liang C."/>
            <person name="Lipzen A."/>
            <person name="Lutzoni F."/>
            <person name="Magnuson J."/>
            <person name="Mondo S."/>
            <person name="Nolan M."/>
            <person name="Ohm R."/>
            <person name="Pangilinan J."/>
            <person name="Park H.-J."/>
            <person name="Ramirez L."/>
            <person name="Alfaro M."/>
            <person name="Sun H."/>
            <person name="Tritt A."/>
            <person name="Yoshinaga Y."/>
            <person name="Zwiers L.-H."/>
            <person name="Turgeon B."/>
            <person name="Goodwin S."/>
            <person name="Spatafora J."/>
            <person name="Crous P."/>
            <person name="Grigoriev I."/>
        </authorList>
    </citation>
    <scope>NUCLEOTIDE SEQUENCE</scope>
    <source>
        <strain evidence="1">CBS 113979</strain>
    </source>
</reference>
<dbReference type="OrthoDB" id="5410680at2759"/>
<dbReference type="Gene3D" id="3.30.420.10">
    <property type="entry name" value="Ribonuclease H-like superfamily/Ribonuclease H"/>
    <property type="match status" value="1"/>
</dbReference>
<dbReference type="GO" id="GO:0003676">
    <property type="term" value="F:nucleic acid binding"/>
    <property type="evidence" value="ECO:0007669"/>
    <property type="project" value="InterPro"/>
</dbReference>
<accession>A0A6G1GWP7</accession>
<evidence type="ECO:0000313" key="2">
    <source>
        <dbReference type="Proteomes" id="UP000800041"/>
    </source>
</evidence>
<sequence>HAAPQPGIHSSIHPPIHPSIHPDLNAIEPCWFWMKRWTTKKGAPKSRAEAIRAWIERIPRHIKEIIRCEGGNEYREGREHVRRAHE</sequence>
<dbReference type="Proteomes" id="UP000800041">
    <property type="component" value="Unassembled WGS sequence"/>
</dbReference>
<dbReference type="AlphaFoldDB" id="A0A6G1GWP7"/>
<organism evidence="1 2">
    <name type="scientific">Aulographum hederae CBS 113979</name>
    <dbReference type="NCBI Taxonomy" id="1176131"/>
    <lineage>
        <taxon>Eukaryota</taxon>
        <taxon>Fungi</taxon>
        <taxon>Dikarya</taxon>
        <taxon>Ascomycota</taxon>
        <taxon>Pezizomycotina</taxon>
        <taxon>Dothideomycetes</taxon>
        <taxon>Pleosporomycetidae</taxon>
        <taxon>Aulographales</taxon>
        <taxon>Aulographaceae</taxon>
    </lineage>
</organism>
<evidence type="ECO:0008006" key="3">
    <source>
        <dbReference type="Google" id="ProtNLM"/>
    </source>
</evidence>
<name>A0A6G1GWP7_9PEZI</name>
<protein>
    <recommendedName>
        <fullName evidence="3">Tc1-like transposase DDE domain-containing protein</fullName>
    </recommendedName>
</protein>
<evidence type="ECO:0000313" key="1">
    <source>
        <dbReference type="EMBL" id="KAF1985386.1"/>
    </source>
</evidence>
<dbReference type="InterPro" id="IPR036397">
    <property type="entry name" value="RNaseH_sf"/>
</dbReference>
<proteinExistence type="predicted"/>
<dbReference type="EMBL" id="ML977162">
    <property type="protein sequence ID" value="KAF1985386.1"/>
    <property type="molecule type" value="Genomic_DNA"/>
</dbReference>